<keyword evidence="2" id="KW-1185">Reference proteome</keyword>
<evidence type="ECO:0000313" key="1">
    <source>
        <dbReference type="EMBL" id="MEQ2255580.1"/>
    </source>
</evidence>
<evidence type="ECO:0000313" key="2">
    <source>
        <dbReference type="Proteomes" id="UP001482620"/>
    </source>
</evidence>
<organism evidence="1 2">
    <name type="scientific">Ilyodon furcidens</name>
    <name type="common">goldbreast splitfin</name>
    <dbReference type="NCBI Taxonomy" id="33524"/>
    <lineage>
        <taxon>Eukaryota</taxon>
        <taxon>Metazoa</taxon>
        <taxon>Chordata</taxon>
        <taxon>Craniata</taxon>
        <taxon>Vertebrata</taxon>
        <taxon>Euteleostomi</taxon>
        <taxon>Actinopterygii</taxon>
        <taxon>Neopterygii</taxon>
        <taxon>Teleostei</taxon>
        <taxon>Neoteleostei</taxon>
        <taxon>Acanthomorphata</taxon>
        <taxon>Ovalentaria</taxon>
        <taxon>Atherinomorphae</taxon>
        <taxon>Cyprinodontiformes</taxon>
        <taxon>Goodeidae</taxon>
        <taxon>Ilyodon</taxon>
    </lineage>
</organism>
<name>A0ABV0VE82_9TELE</name>
<protein>
    <submittedName>
        <fullName evidence="1">Uncharacterized protein</fullName>
    </submittedName>
</protein>
<reference evidence="1 2" key="1">
    <citation type="submission" date="2021-06" db="EMBL/GenBank/DDBJ databases">
        <authorList>
            <person name="Palmer J.M."/>
        </authorList>
    </citation>
    <scope>NUCLEOTIDE SEQUENCE [LARGE SCALE GENOMIC DNA]</scope>
    <source>
        <strain evidence="2">if_2019</strain>
        <tissue evidence="1">Muscle</tissue>
    </source>
</reference>
<sequence>MLCSDLFIFQETLSRDALTDCSASTPAVFIVLNVYQCRAPINIDGSNDKVEGKLYMVFNVFTINILKRLVCIYIQPLSFLIPLNKTQCNQLPPESPIRVQL</sequence>
<proteinExistence type="predicted"/>
<gene>
    <name evidence="1" type="ORF">ILYODFUR_015304</name>
</gene>
<accession>A0ABV0VE82</accession>
<comment type="caution">
    <text evidence="1">The sequence shown here is derived from an EMBL/GenBank/DDBJ whole genome shotgun (WGS) entry which is preliminary data.</text>
</comment>
<dbReference type="EMBL" id="JAHRIQ010105604">
    <property type="protein sequence ID" value="MEQ2255580.1"/>
    <property type="molecule type" value="Genomic_DNA"/>
</dbReference>
<dbReference type="Proteomes" id="UP001482620">
    <property type="component" value="Unassembled WGS sequence"/>
</dbReference>